<feature type="domain" description="Metallo-beta-lactamase" evidence="1">
    <location>
        <begin position="104"/>
        <end position="262"/>
    </location>
</feature>
<evidence type="ECO:0000313" key="2">
    <source>
        <dbReference type="EMBL" id="MBP2708005.1"/>
    </source>
</evidence>
<dbReference type="Pfam" id="PF13370">
    <property type="entry name" value="Fer4_13"/>
    <property type="match status" value="1"/>
</dbReference>
<dbReference type="RefSeq" id="WP_210159259.1">
    <property type="nucleotide sequence ID" value="NZ_JAFCNB010000025.1"/>
</dbReference>
<protein>
    <submittedName>
        <fullName evidence="2">Ferredoxin</fullName>
    </submittedName>
</protein>
<comment type="caution">
    <text evidence="2">The sequence shown here is derived from an EMBL/GenBank/DDBJ whole genome shotgun (WGS) entry which is preliminary data.</text>
</comment>
<dbReference type="SUPFAM" id="SSF54862">
    <property type="entry name" value="4Fe-4S ferredoxins"/>
    <property type="match status" value="1"/>
</dbReference>
<accession>A0A940WLU1</accession>
<name>A0A940WLU1_9ACTN</name>
<organism evidence="2 3">
    <name type="scientific">Microbispora oryzae</name>
    <dbReference type="NCBI Taxonomy" id="2806554"/>
    <lineage>
        <taxon>Bacteria</taxon>
        <taxon>Bacillati</taxon>
        <taxon>Actinomycetota</taxon>
        <taxon>Actinomycetes</taxon>
        <taxon>Streptosporangiales</taxon>
        <taxon>Streptosporangiaceae</taxon>
        <taxon>Microbispora</taxon>
    </lineage>
</organism>
<dbReference type="EMBL" id="JAFCNB010000025">
    <property type="protein sequence ID" value="MBP2708005.1"/>
    <property type="molecule type" value="Genomic_DNA"/>
</dbReference>
<evidence type="ECO:0000313" key="3">
    <source>
        <dbReference type="Proteomes" id="UP000674234"/>
    </source>
</evidence>
<dbReference type="AlphaFoldDB" id="A0A940WLU1"/>
<gene>
    <name evidence="2" type="ORF">JOL79_29920</name>
</gene>
<dbReference type="PANTHER" id="PTHR42773">
    <property type="entry name" value="METALLO-BETA-LACTAMASE-RELATED"/>
    <property type="match status" value="1"/>
</dbReference>
<reference evidence="2" key="1">
    <citation type="submission" date="2021-02" db="EMBL/GenBank/DDBJ databases">
        <title>Draft genome sequence of Microbispora sp. RL4-1S isolated from rice leaves in Thailand.</title>
        <authorList>
            <person name="Muangham S."/>
            <person name="Duangmal K."/>
        </authorList>
    </citation>
    <scope>NUCLEOTIDE SEQUENCE</scope>
    <source>
        <strain evidence="2">RL4-1S</strain>
    </source>
</reference>
<proteinExistence type="predicted"/>
<sequence>MARGDRRHPESAAGDWFVDDRCIGCGGSVSLAPTLFGLATDGKHFVMTRQPTTEDEVLQAQLAAEVCPSRSIGTESGVTWRRHHPLEIAPATWRTGSNSPKAAGGNAFLVQRAAGNLLVDAPRFTPSLRAWMESLGGIAAILLTHRDDVGDAERYADAFGAEVAIHAADADAAPFADRILTSADTCEVAAGVLAIPTPGHTEGHVMYLSDDGTLFTGDSLGWDPYRHDLSAEPFVCWYSWPTQVDSLQRLDGFGFTRVVPTHGTMSPTLEPGDMRRRLQALVARLRRDLADE</sequence>
<evidence type="ECO:0000259" key="1">
    <source>
        <dbReference type="SMART" id="SM00849"/>
    </source>
</evidence>
<dbReference type="Pfam" id="PF14597">
    <property type="entry name" value="Lactamase_B_5"/>
    <property type="match status" value="1"/>
</dbReference>
<dbReference type="PANTHER" id="PTHR42773:SF1">
    <property type="entry name" value="METALLO-BETA-LACTAMASE FAMILY PROTEIN"/>
    <property type="match status" value="1"/>
</dbReference>
<dbReference type="SMART" id="SM00849">
    <property type="entry name" value="Lactamase_B"/>
    <property type="match status" value="1"/>
</dbReference>
<dbReference type="Gene3D" id="3.60.15.10">
    <property type="entry name" value="Ribonuclease Z/Hydroxyacylglutathione hydrolase-like"/>
    <property type="match status" value="1"/>
</dbReference>
<dbReference type="InterPro" id="IPR036866">
    <property type="entry name" value="RibonucZ/Hydroxyglut_hydro"/>
</dbReference>
<dbReference type="InterPro" id="IPR001279">
    <property type="entry name" value="Metallo-B-lactamas"/>
</dbReference>
<dbReference type="Gene3D" id="3.30.70.20">
    <property type="match status" value="1"/>
</dbReference>
<keyword evidence="3" id="KW-1185">Reference proteome</keyword>
<dbReference type="SUPFAM" id="SSF56281">
    <property type="entry name" value="Metallo-hydrolase/oxidoreductase"/>
    <property type="match status" value="1"/>
</dbReference>
<dbReference type="Proteomes" id="UP000674234">
    <property type="component" value="Unassembled WGS sequence"/>
</dbReference>